<comment type="caution">
    <text evidence="2">The sequence shown here is derived from an EMBL/GenBank/DDBJ whole genome shotgun (WGS) entry which is preliminary data.</text>
</comment>
<name>A0A5C8KBP8_9BACT</name>
<dbReference type="Proteomes" id="UP000321926">
    <property type="component" value="Unassembled WGS sequence"/>
</dbReference>
<reference evidence="2 3" key="1">
    <citation type="submission" date="2019-08" db="EMBL/GenBank/DDBJ databases">
        <authorList>
            <person name="Shi S."/>
        </authorList>
    </citation>
    <scope>NUCLEOTIDE SEQUENCE [LARGE SCALE GENOMIC DNA]</scope>
    <source>
        <strain evidence="2 3">GY10130</strain>
    </source>
</reference>
<evidence type="ECO:0000313" key="3">
    <source>
        <dbReference type="Proteomes" id="UP000321926"/>
    </source>
</evidence>
<feature type="domain" description="GWxTD" evidence="1">
    <location>
        <begin position="196"/>
        <end position="364"/>
    </location>
</feature>
<proteinExistence type="predicted"/>
<protein>
    <submittedName>
        <fullName evidence="2">GWxTD domain-containing protein</fullName>
    </submittedName>
</protein>
<dbReference type="OrthoDB" id="9814412at2"/>
<gene>
    <name evidence="2" type="ORF">FVR03_03450</name>
</gene>
<evidence type="ECO:0000313" key="2">
    <source>
        <dbReference type="EMBL" id="TXK51605.1"/>
    </source>
</evidence>
<dbReference type="NCBIfam" id="TIGR04514">
    <property type="entry name" value="GWxTD_dom"/>
    <property type="match status" value="1"/>
</dbReference>
<keyword evidence="3" id="KW-1185">Reference proteome</keyword>
<dbReference type="InterPro" id="IPR030959">
    <property type="entry name" value="GWxTD_dom"/>
</dbReference>
<dbReference type="EMBL" id="VRTY01000008">
    <property type="protein sequence ID" value="TXK51605.1"/>
    <property type="molecule type" value="Genomic_DNA"/>
</dbReference>
<evidence type="ECO:0000259" key="1">
    <source>
        <dbReference type="Pfam" id="PF20094"/>
    </source>
</evidence>
<dbReference type="Pfam" id="PF20094">
    <property type="entry name" value="GWxTD_dom"/>
    <property type="match status" value="1"/>
</dbReference>
<organism evidence="2 3">
    <name type="scientific">Pontibacter qinzhouensis</name>
    <dbReference type="NCBI Taxonomy" id="2603253"/>
    <lineage>
        <taxon>Bacteria</taxon>
        <taxon>Pseudomonadati</taxon>
        <taxon>Bacteroidota</taxon>
        <taxon>Cytophagia</taxon>
        <taxon>Cytophagales</taxon>
        <taxon>Hymenobacteraceae</taxon>
        <taxon>Pontibacter</taxon>
    </lineage>
</organism>
<dbReference type="AlphaFoldDB" id="A0A5C8KBP8"/>
<sequence>MHYDHYTAQDTLYLLVKFNDENQVLNVQRVASRFEYAVRSGATDRDAVLLRDSLQVAGQRQASADGSLVLRLKVPRQLVTSTNVLQMRLWQKSGAQGATSSFYTMPLQPDMLRKDFLLLDESAGSPLFRSYIKTGEAIVATYYGPDSALQVQAYNNTVMPALPPMSTRQAPPVSSLQSSDATAFAVSDTIRMEQPGLYLVSSSGGGSMSLLVQQGAFPQITMAKEMLPPLIYLTTSEEREVLMKAKDPKAAIDDFWLKVARDKENARQLIRTFYTRVEEANRQFTCHKEGWATDRGMVYIIYGRPNNVSRAGNTEAWIYRESASTPYIKFVFNKKENNFTNNHYELIRRREYEENWYSTVSKWRAGITENM</sequence>
<accession>A0A5C8KBP8</accession>